<reference evidence="2 3" key="1">
    <citation type="journal article" date="2016" name="Nat. Commun.">
        <title>Thousands of microbial genomes shed light on interconnected biogeochemical processes in an aquifer system.</title>
        <authorList>
            <person name="Anantharaman K."/>
            <person name="Brown C.T."/>
            <person name="Hug L.A."/>
            <person name="Sharon I."/>
            <person name="Castelle C.J."/>
            <person name="Probst A.J."/>
            <person name="Thomas B.C."/>
            <person name="Singh A."/>
            <person name="Wilkins M.J."/>
            <person name="Karaoz U."/>
            <person name="Brodie E.L."/>
            <person name="Williams K.H."/>
            <person name="Hubbard S.S."/>
            <person name="Banfield J.F."/>
        </authorList>
    </citation>
    <scope>NUCLEOTIDE SEQUENCE [LARGE SCALE GENOMIC DNA]</scope>
</reference>
<keyword evidence="1" id="KW-1133">Transmembrane helix</keyword>
<dbReference type="EMBL" id="MHJL01000021">
    <property type="protein sequence ID" value="OGY67532.1"/>
    <property type="molecule type" value="Genomic_DNA"/>
</dbReference>
<accession>A0A1G1ZSK0</accession>
<evidence type="ECO:0000313" key="3">
    <source>
        <dbReference type="Proteomes" id="UP000177690"/>
    </source>
</evidence>
<feature type="transmembrane region" description="Helical" evidence="1">
    <location>
        <begin position="69"/>
        <end position="88"/>
    </location>
</feature>
<keyword evidence="1" id="KW-0472">Membrane</keyword>
<name>A0A1G1ZSK0_9BACT</name>
<evidence type="ECO:0000313" key="2">
    <source>
        <dbReference type="EMBL" id="OGY67532.1"/>
    </source>
</evidence>
<protein>
    <submittedName>
        <fullName evidence="2">Uncharacterized protein</fullName>
    </submittedName>
</protein>
<sequence>MVVKKLIAIFALAFLLNLIWENLHSWLYAYYEGGVITEWILLRATLFDAIFITLLAIPFLKISYLQNRLWYSIIFGITAAILIEWFALNTGRWAYSDAMPIIPLLKTGLTPTIQLGLLSYLTYKSVMPKI</sequence>
<dbReference type="STRING" id="1798409.A3I24_00360"/>
<feature type="transmembrane region" description="Helical" evidence="1">
    <location>
        <begin position="100"/>
        <end position="123"/>
    </location>
</feature>
<gene>
    <name evidence="2" type="ORF">A3I24_00360</name>
</gene>
<dbReference type="Proteomes" id="UP000177690">
    <property type="component" value="Unassembled WGS sequence"/>
</dbReference>
<dbReference type="AlphaFoldDB" id="A0A1G1ZSK0"/>
<evidence type="ECO:0000256" key="1">
    <source>
        <dbReference type="SAM" id="Phobius"/>
    </source>
</evidence>
<feature type="transmembrane region" description="Helical" evidence="1">
    <location>
        <begin position="35"/>
        <end position="57"/>
    </location>
</feature>
<keyword evidence="1" id="KW-0812">Transmembrane</keyword>
<organism evidence="2 3">
    <name type="scientific">Candidatus Harrisonbacteria bacterium RIFCSPLOWO2_02_FULL_41_13b</name>
    <dbReference type="NCBI Taxonomy" id="1798409"/>
    <lineage>
        <taxon>Bacteria</taxon>
        <taxon>Candidatus Harrisoniibacteriota</taxon>
    </lineage>
</organism>
<proteinExistence type="predicted"/>
<comment type="caution">
    <text evidence="2">The sequence shown here is derived from an EMBL/GenBank/DDBJ whole genome shotgun (WGS) entry which is preliminary data.</text>
</comment>